<comment type="subcellular location">
    <subcellularLocation>
        <location evidence="1">Nucleus</location>
    </subcellularLocation>
</comment>
<keyword evidence="4" id="KW-0804">Transcription</keyword>
<dbReference type="AlphaFoldDB" id="V4LXK5"/>
<evidence type="ECO:0000313" key="10">
    <source>
        <dbReference type="Proteomes" id="UP000030689"/>
    </source>
</evidence>
<dbReference type="STRING" id="72664.V4LXK5"/>
<dbReference type="GO" id="GO:0045944">
    <property type="term" value="P:positive regulation of transcription by RNA polymerase II"/>
    <property type="evidence" value="ECO:0007669"/>
    <property type="project" value="InterPro"/>
</dbReference>
<dbReference type="GO" id="GO:0000987">
    <property type="term" value="F:cis-regulatory region sequence-specific DNA binding"/>
    <property type="evidence" value="ECO:0007669"/>
    <property type="project" value="InterPro"/>
</dbReference>
<evidence type="ECO:0000256" key="5">
    <source>
        <dbReference type="ARBA" id="ARBA00023242"/>
    </source>
</evidence>
<organism evidence="9 10">
    <name type="scientific">Eutrema salsugineum</name>
    <name type="common">Saltwater cress</name>
    <name type="synonym">Sisymbrium salsugineum</name>
    <dbReference type="NCBI Taxonomy" id="72664"/>
    <lineage>
        <taxon>Eukaryota</taxon>
        <taxon>Viridiplantae</taxon>
        <taxon>Streptophyta</taxon>
        <taxon>Embryophyta</taxon>
        <taxon>Tracheophyta</taxon>
        <taxon>Spermatophyta</taxon>
        <taxon>Magnoliopsida</taxon>
        <taxon>eudicotyledons</taxon>
        <taxon>Gunneridae</taxon>
        <taxon>Pentapetalae</taxon>
        <taxon>rosids</taxon>
        <taxon>malvids</taxon>
        <taxon>Brassicales</taxon>
        <taxon>Brassicaceae</taxon>
        <taxon>Eutremeae</taxon>
        <taxon>Eutrema</taxon>
    </lineage>
</organism>
<keyword evidence="6" id="KW-0175">Coiled coil</keyword>
<feature type="region of interest" description="Disordered" evidence="7">
    <location>
        <begin position="158"/>
        <end position="187"/>
    </location>
</feature>
<dbReference type="GO" id="GO:0000981">
    <property type="term" value="F:DNA-binding transcription factor activity, RNA polymerase II-specific"/>
    <property type="evidence" value="ECO:0007669"/>
    <property type="project" value="InterPro"/>
</dbReference>
<dbReference type="PROSITE" id="PS50066">
    <property type="entry name" value="MADS_BOX_2"/>
    <property type="match status" value="1"/>
</dbReference>
<evidence type="ECO:0000256" key="2">
    <source>
        <dbReference type="ARBA" id="ARBA00023015"/>
    </source>
</evidence>
<dbReference type="GO" id="GO:0005634">
    <property type="term" value="C:nucleus"/>
    <property type="evidence" value="ECO:0007669"/>
    <property type="project" value="UniProtKB-SubCell"/>
</dbReference>
<dbReference type="GO" id="GO:0046983">
    <property type="term" value="F:protein dimerization activity"/>
    <property type="evidence" value="ECO:0007669"/>
    <property type="project" value="InterPro"/>
</dbReference>
<evidence type="ECO:0000259" key="8">
    <source>
        <dbReference type="PROSITE" id="PS50066"/>
    </source>
</evidence>
<dbReference type="Gene3D" id="3.40.1810.10">
    <property type="entry name" value="Transcription factor, MADS-box"/>
    <property type="match status" value="1"/>
</dbReference>
<accession>V4LXK5</accession>
<keyword evidence="3" id="KW-0238">DNA-binding</keyword>
<dbReference type="Pfam" id="PF00319">
    <property type="entry name" value="SRF-TF"/>
    <property type="match status" value="1"/>
</dbReference>
<sequence length="411" mass="46202">MTRKKLKFELVANENARATKLKKIWSALIKKVTEFTILCDVKLCVITYSPNDAAPMVWPSVEKAGDLIRNFNALPDFEKMRKAMTLESFMTGKISKVEEKLRKLQKKNMEHEIDKLMVQLRGDRRMDDLDVNELKALLSFSKDKIMKLRKRVGSVEHRPLRDPFETQSEEPRTTTNDGFVIGGGQDAERARNTIEGDKTHYLMDGWVYPSPEPLNPLIHQQIGIGMGSYNADPNPRSYLPFQGSYPPYQGSGISGNPNLQMHPNVPPVMPFHGMLGSVSQPLQHHDMNMDNNPIMAMSQPMQNPNLEMHPIPPVLMPFHGMLGSVSQPLHHHDMNMNNNPIMAMNQPMQNPFDAMSGEERNNFNIGGSQMATNDGLRQEPPPPPPPNEATAGEGNADATSFDTNRDWPGTN</sequence>
<feature type="coiled-coil region" evidence="6">
    <location>
        <begin position="94"/>
        <end position="151"/>
    </location>
</feature>
<evidence type="ECO:0000256" key="7">
    <source>
        <dbReference type="SAM" id="MobiDB-lite"/>
    </source>
</evidence>
<evidence type="ECO:0000256" key="6">
    <source>
        <dbReference type="SAM" id="Coils"/>
    </source>
</evidence>
<dbReference type="InterPro" id="IPR036879">
    <property type="entry name" value="TF_MADSbox_sf"/>
</dbReference>
<proteinExistence type="predicted"/>
<feature type="compositionally biased region" description="Basic and acidic residues" evidence="7">
    <location>
        <begin position="158"/>
        <end position="172"/>
    </location>
</feature>
<evidence type="ECO:0000256" key="3">
    <source>
        <dbReference type="ARBA" id="ARBA00023125"/>
    </source>
</evidence>
<feature type="domain" description="MADS-box" evidence="8">
    <location>
        <begin position="1"/>
        <end position="51"/>
    </location>
</feature>
<dbReference type="Gramene" id="ESQ55415">
    <property type="protein sequence ID" value="ESQ55415"/>
    <property type="gene ID" value="EUTSA_v10027229mg"/>
</dbReference>
<protein>
    <recommendedName>
        <fullName evidence="8">MADS-box domain-containing protein</fullName>
    </recommendedName>
</protein>
<dbReference type="SUPFAM" id="SSF55455">
    <property type="entry name" value="SRF-like"/>
    <property type="match status" value="1"/>
</dbReference>
<keyword evidence="10" id="KW-1185">Reference proteome</keyword>
<evidence type="ECO:0000256" key="4">
    <source>
        <dbReference type="ARBA" id="ARBA00023163"/>
    </source>
</evidence>
<keyword evidence="5" id="KW-0539">Nucleus</keyword>
<feature type="region of interest" description="Disordered" evidence="7">
    <location>
        <begin position="357"/>
        <end position="411"/>
    </location>
</feature>
<gene>
    <name evidence="9" type="ORF">EUTSA_v10027229mg</name>
</gene>
<dbReference type="KEGG" id="eus:EUTSA_v10027229mg"/>
<feature type="compositionally biased region" description="Polar residues" evidence="7">
    <location>
        <begin position="362"/>
        <end position="372"/>
    </location>
</feature>
<keyword evidence="2" id="KW-0805">Transcription regulation</keyword>
<evidence type="ECO:0000256" key="1">
    <source>
        <dbReference type="ARBA" id="ARBA00004123"/>
    </source>
</evidence>
<dbReference type="OrthoDB" id="979576at2759"/>
<dbReference type="CDD" id="cd00266">
    <property type="entry name" value="MADS_SRF_like"/>
    <property type="match status" value="1"/>
</dbReference>
<dbReference type="InterPro" id="IPR002100">
    <property type="entry name" value="TF_MADSbox"/>
</dbReference>
<dbReference type="eggNOG" id="KOG0014">
    <property type="taxonomic scope" value="Eukaryota"/>
</dbReference>
<dbReference type="SMART" id="SM00432">
    <property type="entry name" value="MADS"/>
    <property type="match status" value="1"/>
</dbReference>
<reference evidence="9 10" key="1">
    <citation type="journal article" date="2013" name="Front. Plant Sci.">
        <title>The Reference Genome of the Halophytic Plant Eutrema salsugineum.</title>
        <authorList>
            <person name="Yang R."/>
            <person name="Jarvis D.E."/>
            <person name="Chen H."/>
            <person name="Beilstein M.A."/>
            <person name="Grimwood J."/>
            <person name="Jenkins J."/>
            <person name="Shu S."/>
            <person name="Prochnik S."/>
            <person name="Xin M."/>
            <person name="Ma C."/>
            <person name="Schmutz J."/>
            <person name="Wing R.A."/>
            <person name="Mitchell-Olds T."/>
            <person name="Schumaker K.S."/>
            <person name="Wang X."/>
        </authorList>
    </citation>
    <scope>NUCLEOTIDE SEQUENCE [LARGE SCALE GENOMIC DNA]</scope>
</reference>
<dbReference type="Proteomes" id="UP000030689">
    <property type="component" value="Unassembled WGS sequence"/>
</dbReference>
<name>V4LXK5_EUTSA</name>
<dbReference type="InterPro" id="IPR033897">
    <property type="entry name" value="SRF-like_MADS-box"/>
</dbReference>
<dbReference type="EMBL" id="KI517384">
    <property type="protein sequence ID" value="ESQ55415.1"/>
    <property type="molecule type" value="Genomic_DNA"/>
</dbReference>
<evidence type="ECO:0000313" key="9">
    <source>
        <dbReference type="EMBL" id="ESQ55415.1"/>
    </source>
</evidence>